<gene>
    <name evidence="2" type="ORF">EI97DRAFT_284454</name>
</gene>
<sequence>MLRPAFMTNFFTLWCLQLTLFSLTAEAWPRRPPRPPVCIVGAGPAGLTAASKLEARGIKAVIFDKQPELGGKCQSYYDEQGIFHPMGAAFYSNGTYTETLKVLNTAGVPSEEFRLAGDREQFRFNYTTGEIEPVPPLDLAFVAQMAGEIPRYIQTWYKVFAPLSAPGYKKGVPDELSVPGVQWFKANNFTALPRLLVNPLALYGYGDVNVVPALYVLQYMTPDILTGFIGQHHVYYTDFHKVWVEWSKKKLCKTPIKLGHEIRCIDRTGKYPVLKYTKPHGNFYKWGTQECAALIMAFPPTVDNLERAGLDLTEEEHDVFKDVAIHNYFSSAVELALPFGVSYIAKAENASVPPPNEGEPVAVLRLSERSNVSVAWSWGPDNEYVPEKPTRSLLQTTLSRINKDPRDISAQAEPLCPADIRAFRKWDYFPHFGTEALRNDAYARLHKLQGCSKTFWASGLQGMETVEWAIRAGQDVVDSYLFKQGKFAP</sequence>
<dbReference type="InterPro" id="IPR050464">
    <property type="entry name" value="Zeta_carotene_desat/Oxidored"/>
</dbReference>
<evidence type="ECO:0000313" key="3">
    <source>
        <dbReference type="Proteomes" id="UP000800097"/>
    </source>
</evidence>
<dbReference type="Gene3D" id="3.50.50.60">
    <property type="entry name" value="FAD/NAD(P)-binding domain"/>
    <property type="match status" value="1"/>
</dbReference>
<protein>
    <submittedName>
        <fullName evidence="2">FAD/NAD(P)-binding domain-containing protein</fullName>
    </submittedName>
</protein>
<dbReference type="InterPro" id="IPR036188">
    <property type="entry name" value="FAD/NAD-bd_sf"/>
</dbReference>
<evidence type="ECO:0000313" key="2">
    <source>
        <dbReference type="EMBL" id="KAF2271418.1"/>
    </source>
</evidence>
<feature type="signal peptide" evidence="1">
    <location>
        <begin position="1"/>
        <end position="27"/>
    </location>
</feature>
<dbReference type="SUPFAM" id="SSF51905">
    <property type="entry name" value="FAD/NAD(P)-binding domain"/>
    <property type="match status" value="1"/>
</dbReference>
<dbReference type="PRINTS" id="PR00419">
    <property type="entry name" value="ADXRDTASE"/>
</dbReference>
<dbReference type="RefSeq" id="XP_033648957.1">
    <property type="nucleotide sequence ID" value="XM_033794392.1"/>
</dbReference>
<evidence type="ECO:0000256" key="1">
    <source>
        <dbReference type="SAM" id="SignalP"/>
    </source>
</evidence>
<dbReference type="Pfam" id="PF13450">
    <property type="entry name" value="NAD_binding_8"/>
    <property type="match status" value="1"/>
</dbReference>
<name>A0A6A6J623_WESOR</name>
<dbReference type="Gene3D" id="3.30.70.1990">
    <property type="match status" value="1"/>
</dbReference>
<dbReference type="Proteomes" id="UP000800097">
    <property type="component" value="Unassembled WGS sequence"/>
</dbReference>
<dbReference type="GeneID" id="54547567"/>
<reference evidence="2" key="1">
    <citation type="journal article" date="2020" name="Stud. Mycol.">
        <title>101 Dothideomycetes genomes: a test case for predicting lifestyles and emergence of pathogens.</title>
        <authorList>
            <person name="Haridas S."/>
            <person name="Albert R."/>
            <person name="Binder M."/>
            <person name="Bloem J."/>
            <person name="Labutti K."/>
            <person name="Salamov A."/>
            <person name="Andreopoulos B."/>
            <person name="Baker S."/>
            <person name="Barry K."/>
            <person name="Bills G."/>
            <person name="Bluhm B."/>
            <person name="Cannon C."/>
            <person name="Castanera R."/>
            <person name="Culley D."/>
            <person name="Daum C."/>
            <person name="Ezra D."/>
            <person name="Gonzalez J."/>
            <person name="Henrissat B."/>
            <person name="Kuo A."/>
            <person name="Liang C."/>
            <person name="Lipzen A."/>
            <person name="Lutzoni F."/>
            <person name="Magnuson J."/>
            <person name="Mondo S."/>
            <person name="Nolan M."/>
            <person name="Ohm R."/>
            <person name="Pangilinan J."/>
            <person name="Park H.-J."/>
            <person name="Ramirez L."/>
            <person name="Alfaro M."/>
            <person name="Sun H."/>
            <person name="Tritt A."/>
            <person name="Yoshinaga Y."/>
            <person name="Zwiers L.-H."/>
            <person name="Turgeon B."/>
            <person name="Goodwin S."/>
            <person name="Spatafora J."/>
            <person name="Crous P."/>
            <person name="Grigoriev I."/>
        </authorList>
    </citation>
    <scope>NUCLEOTIDE SEQUENCE</scope>
    <source>
        <strain evidence="2">CBS 379.55</strain>
    </source>
</reference>
<keyword evidence="3" id="KW-1185">Reference proteome</keyword>
<proteinExistence type="predicted"/>
<dbReference type="AlphaFoldDB" id="A0A6A6J623"/>
<dbReference type="Gene3D" id="1.10.405.20">
    <property type="match status" value="1"/>
</dbReference>
<accession>A0A6A6J623</accession>
<dbReference type="PANTHER" id="PTHR42923">
    <property type="entry name" value="PROTOPORPHYRINOGEN OXIDASE"/>
    <property type="match status" value="1"/>
</dbReference>
<dbReference type="OrthoDB" id="5046242at2759"/>
<feature type="chain" id="PRO_5025580802" evidence="1">
    <location>
        <begin position="28"/>
        <end position="489"/>
    </location>
</feature>
<dbReference type="EMBL" id="ML986543">
    <property type="protein sequence ID" value="KAF2271418.1"/>
    <property type="molecule type" value="Genomic_DNA"/>
</dbReference>
<organism evidence="2 3">
    <name type="scientific">Westerdykella ornata</name>
    <dbReference type="NCBI Taxonomy" id="318751"/>
    <lineage>
        <taxon>Eukaryota</taxon>
        <taxon>Fungi</taxon>
        <taxon>Dikarya</taxon>
        <taxon>Ascomycota</taxon>
        <taxon>Pezizomycotina</taxon>
        <taxon>Dothideomycetes</taxon>
        <taxon>Pleosporomycetidae</taxon>
        <taxon>Pleosporales</taxon>
        <taxon>Sporormiaceae</taxon>
        <taxon>Westerdykella</taxon>
    </lineage>
</organism>
<keyword evidence="1" id="KW-0732">Signal</keyword>
<dbReference type="GO" id="GO:0016491">
    <property type="term" value="F:oxidoreductase activity"/>
    <property type="evidence" value="ECO:0007669"/>
    <property type="project" value="TreeGrafter"/>
</dbReference>